<dbReference type="SUPFAM" id="SSF48452">
    <property type="entry name" value="TPR-like"/>
    <property type="match status" value="1"/>
</dbReference>
<dbReference type="AlphaFoldDB" id="A0A061DFJ7"/>
<sequence>MVFILSNPQKQSICEIMPGVGNQLIETREGPSIHCITTVRDMVLLRACKVHGDVDSGRRTAEKLLEMDPNCAGTHITLANIYAAKGKWREAADVRKMVRSKRVIKEPGWSWIKVKDRVSAFVAGERSYPEGELIYGMLDLLASRMDMSVQELGSLLDSED</sequence>
<dbReference type="PANTHER" id="PTHR47926:SF532">
    <property type="entry name" value="PENTACOTRIPEPTIDE-REPEAT REGION OF PRORP DOMAIN-CONTAINING PROTEIN"/>
    <property type="match status" value="1"/>
</dbReference>
<dbReference type="GO" id="GO:0009451">
    <property type="term" value="P:RNA modification"/>
    <property type="evidence" value="ECO:0007669"/>
    <property type="project" value="InterPro"/>
</dbReference>
<evidence type="ECO:0000313" key="2">
    <source>
        <dbReference type="Proteomes" id="UP000026915"/>
    </source>
</evidence>
<accession>A0A061DFJ7</accession>
<dbReference type="Gramene" id="EOX91019">
    <property type="protein sequence ID" value="EOX91019"/>
    <property type="gene ID" value="TCM_000330"/>
</dbReference>
<dbReference type="Pfam" id="PF20431">
    <property type="entry name" value="E_motif"/>
    <property type="match status" value="1"/>
</dbReference>
<dbReference type="InterPro" id="IPR046848">
    <property type="entry name" value="E_motif"/>
</dbReference>
<dbReference type="PANTHER" id="PTHR47926">
    <property type="entry name" value="PENTATRICOPEPTIDE REPEAT-CONTAINING PROTEIN"/>
    <property type="match status" value="1"/>
</dbReference>
<keyword evidence="2" id="KW-1185">Reference proteome</keyword>
<name>A0A061DFJ7_THECC</name>
<dbReference type="Proteomes" id="UP000026915">
    <property type="component" value="Chromosome 1"/>
</dbReference>
<organism evidence="1 2">
    <name type="scientific">Theobroma cacao</name>
    <name type="common">Cacao</name>
    <name type="synonym">Cocoa</name>
    <dbReference type="NCBI Taxonomy" id="3641"/>
    <lineage>
        <taxon>Eukaryota</taxon>
        <taxon>Viridiplantae</taxon>
        <taxon>Streptophyta</taxon>
        <taxon>Embryophyta</taxon>
        <taxon>Tracheophyta</taxon>
        <taxon>Spermatophyta</taxon>
        <taxon>Magnoliopsida</taxon>
        <taxon>eudicotyledons</taxon>
        <taxon>Gunneridae</taxon>
        <taxon>Pentapetalae</taxon>
        <taxon>rosids</taxon>
        <taxon>malvids</taxon>
        <taxon>Malvales</taxon>
        <taxon>Malvaceae</taxon>
        <taxon>Byttnerioideae</taxon>
        <taxon>Theobroma</taxon>
    </lineage>
</organism>
<dbReference type="EMBL" id="CM001879">
    <property type="protein sequence ID" value="EOX91019.1"/>
    <property type="molecule type" value="Genomic_DNA"/>
</dbReference>
<dbReference type="HOGENOM" id="CLU_1655301_0_0_1"/>
<dbReference type="InterPro" id="IPR046960">
    <property type="entry name" value="PPR_At4g14850-like_plant"/>
</dbReference>
<gene>
    <name evidence="1" type="ORF">TCM_000330</name>
</gene>
<reference evidence="1 2" key="1">
    <citation type="journal article" date="2013" name="Genome Biol.">
        <title>The genome sequence of the most widely cultivated cacao type and its use to identify candidate genes regulating pod color.</title>
        <authorList>
            <person name="Motamayor J.C."/>
            <person name="Mockaitis K."/>
            <person name="Schmutz J."/>
            <person name="Haiminen N."/>
            <person name="Iii D.L."/>
            <person name="Cornejo O."/>
            <person name="Findley S.D."/>
            <person name="Zheng P."/>
            <person name="Utro F."/>
            <person name="Royaert S."/>
            <person name="Saski C."/>
            <person name="Jenkins J."/>
            <person name="Podicheti R."/>
            <person name="Zhao M."/>
            <person name="Scheffler B.E."/>
            <person name="Stack J.C."/>
            <person name="Feltus F.A."/>
            <person name="Mustiga G.M."/>
            <person name="Amores F."/>
            <person name="Phillips W."/>
            <person name="Marelli J.P."/>
            <person name="May G.D."/>
            <person name="Shapiro H."/>
            <person name="Ma J."/>
            <person name="Bustamante C.D."/>
            <person name="Schnell R.J."/>
            <person name="Main D."/>
            <person name="Gilbert D."/>
            <person name="Parida L."/>
            <person name="Kuhn D.N."/>
        </authorList>
    </citation>
    <scope>NUCLEOTIDE SEQUENCE [LARGE SCALE GENOMIC DNA]</scope>
    <source>
        <strain evidence="2">cv. Matina 1-6</strain>
    </source>
</reference>
<dbReference type="eggNOG" id="KOG4197">
    <property type="taxonomic scope" value="Eukaryota"/>
</dbReference>
<protein>
    <submittedName>
        <fullName evidence="1">Tetratricopeptide repeat (TPR)-like superfamily protein, putative</fullName>
    </submittedName>
</protein>
<dbReference type="InterPro" id="IPR011990">
    <property type="entry name" value="TPR-like_helical_dom_sf"/>
</dbReference>
<dbReference type="OMA" id="ELSMHIK"/>
<dbReference type="Gene3D" id="1.25.40.10">
    <property type="entry name" value="Tetratricopeptide repeat domain"/>
    <property type="match status" value="1"/>
</dbReference>
<dbReference type="InParanoid" id="A0A061DFJ7"/>
<evidence type="ECO:0000313" key="1">
    <source>
        <dbReference type="EMBL" id="EOX91019.1"/>
    </source>
</evidence>
<proteinExistence type="predicted"/>
<dbReference type="GO" id="GO:0003723">
    <property type="term" value="F:RNA binding"/>
    <property type="evidence" value="ECO:0007669"/>
    <property type="project" value="InterPro"/>
</dbReference>